<dbReference type="GO" id="GO:0016020">
    <property type="term" value="C:membrane"/>
    <property type="evidence" value="ECO:0007669"/>
    <property type="project" value="UniProtKB-SubCell"/>
</dbReference>
<dbReference type="InterPro" id="IPR036150">
    <property type="entry name" value="Cyt_b/b6_C_sf"/>
</dbReference>
<feature type="transmembrane region" description="Helical" evidence="10">
    <location>
        <begin position="37"/>
        <end position="63"/>
    </location>
</feature>
<feature type="domain" description="Cytochrome b/b6 C-terminal region profile" evidence="12">
    <location>
        <begin position="222"/>
        <end position="359"/>
    </location>
</feature>
<feature type="transmembrane region" description="Helical" evidence="10">
    <location>
        <begin position="188"/>
        <end position="210"/>
    </location>
</feature>
<dbReference type="AlphaFoldDB" id="A0A0F9RVQ7"/>
<feature type="transmembrane region" description="Helical" evidence="10">
    <location>
        <begin position="280"/>
        <end position="297"/>
    </location>
</feature>
<feature type="transmembrane region" description="Helical" evidence="10">
    <location>
        <begin position="334"/>
        <end position="356"/>
    </location>
</feature>
<keyword evidence="4 10" id="KW-0812">Transmembrane</keyword>
<evidence type="ECO:0000256" key="3">
    <source>
        <dbReference type="ARBA" id="ARBA00022617"/>
    </source>
</evidence>
<dbReference type="PANTHER" id="PTHR19271">
    <property type="entry name" value="CYTOCHROME B"/>
    <property type="match status" value="1"/>
</dbReference>
<evidence type="ECO:0000256" key="10">
    <source>
        <dbReference type="SAM" id="Phobius"/>
    </source>
</evidence>
<keyword evidence="3" id="KW-0349">Heme</keyword>
<evidence type="ECO:0000256" key="4">
    <source>
        <dbReference type="ARBA" id="ARBA00022692"/>
    </source>
</evidence>
<dbReference type="InterPro" id="IPR005798">
    <property type="entry name" value="Cyt_b/b6_C"/>
</dbReference>
<feature type="transmembrane region" description="Helical" evidence="10">
    <location>
        <begin position="93"/>
        <end position="112"/>
    </location>
</feature>
<organism evidence="13">
    <name type="scientific">marine sediment metagenome</name>
    <dbReference type="NCBI Taxonomy" id="412755"/>
    <lineage>
        <taxon>unclassified sequences</taxon>
        <taxon>metagenomes</taxon>
        <taxon>ecological metagenomes</taxon>
    </lineage>
</organism>
<dbReference type="SUPFAM" id="SSF81648">
    <property type="entry name" value="a domain/subunit of cytochrome bc1 complex (Ubiquinol-cytochrome c reductase)"/>
    <property type="match status" value="1"/>
</dbReference>
<evidence type="ECO:0008006" key="14">
    <source>
        <dbReference type="Google" id="ProtNLM"/>
    </source>
</evidence>
<evidence type="ECO:0000256" key="9">
    <source>
        <dbReference type="ARBA" id="ARBA00023136"/>
    </source>
</evidence>
<keyword evidence="5" id="KW-0479">Metal-binding</keyword>
<keyword evidence="9 10" id="KW-0472">Membrane</keyword>
<dbReference type="InterPro" id="IPR016174">
    <property type="entry name" value="Di-haem_cyt_TM"/>
</dbReference>
<evidence type="ECO:0000259" key="12">
    <source>
        <dbReference type="PROSITE" id="PS51003"/>
    </source>
</evidence>
<dbReference type="PROSITE" id="PS51003">
    <property type="entry name" value="CYTB_CTER"/>
    <property type="match status" value="1"/>
</dbReference>
<dbReference type="PROSITE" id="PS51002">
    <property type="entry name" value="CYTB_NTER"/>
    <property type="match status" value="1"/>
</dbReference>
<comment type="subcellular location">
    <subcellularLocation>
        <location evidence="1">Membrane</location>
        <topology evidence="1">Multi-pass membrane protein</topology>
    </subcellularLocation>
</comment>
<accession>A0A0F9RVQ7</accession>
<feature type="transmembrane region" description="Helical" evidence="10">
    <location>
        <begin position="148"/>
        <end position="167"/>
    </location>
</feature>
<evidence type="ECO:0000256" key="1">
    <source>
        <dbReference type="ARBA" id="ARBA00004141"/>
    </source>
</evidence>
<keyword evidence="6" id="KW-0249">Electron transport</keyword>
<name>A0A0F9RVQ7_9ZZZZ</name>
<feature type="domain" description="Cytochrome b/b6 N-terminal region profile" evidence="11">
    <location>
        <begin position="8"/>
        <end position="220"/>
    </location>
</feature>
<dbReference type="InterPro" id="IPR005797">
    <property type="entry name" value="Cyt_b/b6_N"/>
</dbReference>
<dbReference type="Pfam" id="PF00032">
    <property type="entry name" value="Cytochrom_B_C"/>
    <property type="match status" value="1"/>
</dbReference>
<dbReference type="Pfam" id="PF00033">
    <property type="entry name" value="Cytochrome_B"/>
    <property type="match status" value="1"/>
</dbReference>
<protein>
    <recommendedName>
        <fullName evidence="14">Cytochrome bc complex cytochrome b subunit</fullName>
    </recommendedName>
</protein>
<evidence type="ECO:0000256" key="6">
    <source>
        <dbReference type="ARBA" id="ARBA00022982"/>
    </source>
</evidence>
<gene>
    <name evidence="13" type="ORF">LCGC14_0531140</name>
</gene>
<keyword evidence="2" id="KW-0813">Transport</keyword>
<reference evidence="13" key="1">
    <citation type="journal article" date="2015" name="Nature">
        <title>Complex archaea that bridge the gap between prokaryotes and eukaryotes.</title>
        <authorList>
            <person name="Spang A."/>
            <person name="Saw J.H."/>
            <person name="Jorgensen S.L."/>
            <person name="Zaremba-Niedzwiedzka K."/>
            <person name="Martijn J."/>
            <person name="Lind A.E."/>
            <person name="van Eijk R."/>
            <person name="Schleper C."/>
            <person name="Guy L."/>
            <person name="Ettema T.J."/>
        </authorList>
    </citation>
    <scope>NUCLEOTIDE SEQUENCE</scope>
</reference>
<dbReference type="Gene3D" id="1.20.810.10">
    <property type="entry name" value="Cytochrome Bc1 Complex, Chain C"/>
    <property type="match status" value="1"/>
</dbReference>
<comment type="caution">
    <text evidence="13">The sequence shown here is derived from an EMBL/GenBank/DDBJ whole genome shotgun (WGS) entry which is preliminary data.</text>
</comment>
<feature type="transmembrane region" description="Helical" evidence="10">
    <location>
        <begin position="121"/>
        <end position="142"/>
    </location>
</feature>
<sequence>MKNILQSIYSYLDSRFMLSGLIQFAKKKKVPEHKHSFWYYFGGICLFLFILQVLTGILLLLYYSPSVNSAHESIIFIMSQVKFGWLMRSVHSWSANILIAAIFIHMFSSFFLKAYRSPRELTWITGFFLLLVFLAFGFSGYLLPWNELSFFATRVGTDIAGTLPLIGKHIKTFILGGTDVTGATISRFFWLHIGILPLLTVMILGIHVLLVQTLGMSKPIGIPENKVKEVPFFPNFILKDSLGWMLMLAIIGVLCVFFPWEIGQKADPFAATPIGIKPEWYFCFMFSTLKIIPAHIFSIEGEMIALFGFMIGGLLWMLVPFLDRNAAKERRSPFFSVMGWIVLLYIVVMTAVTYLLPGL</sequence>
<keyword evidence="7 10" id="KW-1133">Transmembrane helix</keyword>
<feature type="transmembrane region" description="Helical" evidence="10">
    <location>
        <begin position="242"/>
        <end position="260"/>
    </location>
</feature>
<dbReference type="SUPFAM" id="SSF81342">
    <property type="entry name" value="Transmembrane di-heme cytochromes"/>
    <property type="match status" value="1"/>
</dbReference>
<dbReference type="GO" id="GO:0009055">
    <property type="term" value="F:electron transfer activity"/>
    <property type="evidence" value="ECO:0007669"/>
    <property type="project" value="InterPro"/>
</dbReference>
<dbReference type="GO" id="GO:0016491">
    <property type="term" value="F:oxidoreductase activity"/>
    <property type="evidence" value="ECO:0007669"/>
    <property type="project" value="InterPro"/>
</dbReference>
<evidence type="ECO:0000313" key="13">
    <source>
        <dbReference type="EMBL" id="KKN60535.1"/>
    </source>
</evidence>
<feature type="transmembrane region" description="Helical" evidence="10">
    <location>
        <begin position="303"/>
        <end position="322"/>
    </location>
</feature>
<dbReference type="GO" id="GO:0022904">
    <property type="term" value="P:respiratory electron transport chain"/>
    <property type="evidence" value="ECO:0007669"/>
    <property type="project" value="InterPro"/>
</dbReference>
<evidence type="ECO:0000256" key="2">
    <source>
        <dbReference type="ARBA" id="ARBA00022448"/>
    </source>
</evidence>
<proteinExistence type="predicted"/>
<evidence type="ECO:0000259" key="11">
    <source>
        <dbReference type="PROSITE" id="PS51002"/>
    </source>
</evidence>
<evidence type="ECO:0000256" key="5">
    <source>
        <dbReference type="ARBA" id="ARBA00022723"/>
    </source>
</evidence>
<evidence type="ECO:0000256" key="8">
    <source>
        <dbReference type="ARBA" id="ARBA00023004"/>
    </source>
</evidence>
<dbReference type="InterPro" id="IPR027387">
    <property type="entry name" value="Cytb/b6-like_sf"/>
</dbReference>
<dbReference type="GO" id="GO:0046872">
    <property type="term" value="F:metal ion binding"/>
    <property type="evidence" value="ECO:0007669"/>
    <property type="project" value="UniProtKB-KW"/>
</dbReference>
<dbReference type="EMBL" id="LAZR01000693">
    <property type="protein sequence ID" value="KKN60535.1"/>
    <property type="molecule type" value="Genomic_DNA"/>
</dbReference>
<dbReference type="PANTHER" id="PTHR19271:SF16">
    <property type="entry name" value="CYTOCHROME B"/>
    <property type="match status" value="1"/>
</dbReference>
<evidence type="ECO:0000256" key="7">
    <source>
        <dbReference type="ARBA" id="ARBA00022989"/>
    </source>
</evidence>
<keyword evidence="8" id="KW-0408">Iron</keyword>